<accession>W7WZT9</accession>
<evidence type="ECO:0000313" key="2">
    <source>
        <dbReference type="EMBL" id="EWS72360.1"/>
    </source>
</evidence>
<dbReference type="EMBL" id="GG662507">
    <property type="protein sequence ID" value="EWS72360.1"/>
    <property type="molecule type" value="Genomic_DNA"/>
</dbReference>
<evidence type="ECO:0000256" key="1">
    <source>
        <dbReference type="SAM" id="Phobius"/>
    </source>
</evidence>
<protein>
    <submittedName>
        <fullName evidence="2">Transmembrane protein, putative</fullName>
    </submittedName>
</protein>
<dbReference type="InParanoid" id="W7WZT9"/>
<keyword evidence="3" id="KW-1185">Reference proteome</keyword>
<organism evidence="2 3">
    <name type="scientific">Tetrahymena thermophila (strain SB210)</name>
    <dbReference type="NCBI Taxonomy" id="312017"/>
    <lineage>
        <taxon>Eukaryota</taxon>
        <taxon>Sar</taxon>
        <taxon>Alveolata</taxon>
        <taxon>Ciliophora</taxon>
        <taxon>Intramacronucleata</taxon>
        <taxon>Oligohymenophorea</taxon>
        <taxon>Hymenostomatida</taxon>
        <taxon>Tetrahymenina</taxon>
        <taxon>Tetrahymenidae</taxon>
        <taxon>Tetrahymena</taxon>
    </lineage>
</organism>
<sequence length="147" mass="17030">MTGVELLITIQVQKLSNKQKQVNSPNMINKLILKLLILLTLRYISKILIISIQIQIKMQIKKKFLIIQKIKYFRSNQANKINNIIINLGYQNILTNQISALLLKRILLIILSTNSNLLLLLLKLLIQLKGKKEQDQPNHKGKKIKKD</sequence>
<keyword evidence="1" id="KW-0472">Membrane</keyword>
<keyword evidence="1 2" id="KW-0812">Transmembrane</keyword>
<dbReference type="AlphaFoldDB" id="W7WZT9"/>
<evidence type="ECO:0000313" key="3">
    <source>
        <dbReference type="Proteomes" id="UP000009168"/>
    </source>
</evidence>
<dbReference type="KEGG" id="tet:TTHERM_000825379"/>
<dbReference type="GeneID" id="24440821"/>
<name>W7WZT9_TETTS</name>
<proteinExistence type="predicted"/>
<keyword evidence="1" id="KW-1133">Transmembrane helix</keyword>
<dbReference type="RefSeq" id="XP_012655108.1">
    <property type="nucleotide sequence ID" value="XM_012799654.1"/>
</dbReference>
<feature type="transmembrane region" description="Helical" evidence="1">
    <location>
        <begin position="106"/>
        <end position="126"/>
    </location>
</feature>
<gene>
    <name evidence="2" type="ORF">TTHERM_000825379</name>
</gene>
<dbReference type="Proteomes" id="UP000009168">
    <property type="component" value="Unassembled WGS sequence"/>
</dbReference>
<reference evidence="3" key="1">
    <citation type="journal article" date="2006" name="PLoS Biol.">
        <title>Macronuclear genome sequence of the ciliate Tetrahymena thermophila, a model eukaryote.</title>
        <authorList>
            <person name="Eisen J.A."/>
            <person name="Coyne R.S."/>
            <person name="Wu M."/>
            <person name="Wu D."/>
            <person name="Thiagarajan M."/>
            <person name="Wortman J.R."/>
            <person name="Badger J.H."/>
            <person name="Ren Q."/>
            <person name="Amedeo P."/>
            <person name="Jones K.M."/>
            <person name="Tallon L.J."/>
            <person name="Delcher A.L."/>
            <person name="Salzberg S.L."/>
            <person name="Silva J.C."/>
            <person name="Haas B.J."/>
            <person name="Majoros W.H."/>
            <person name="Farzad M."/>
            <person name="Carlton J.M."/>
            <person name="Smith R.K. Jr."/>
            <person name="Garg J."/>
            <person name="Pearlman R.E."/>
            <person name="Karrer K.M."/>
            <person name="Sun L."/>
            <person name="Manning G."/>
            <person name="Elde N.C."/>
            <person name="Turkewitz A.P."/>
            <person name="Asai D.J."/>
            <person name="Wilkes D.E."/>
            <person name="Wang Y."/>
            <person name="Cai H."/>
            <person name="Collins K."/>
            <person name="Stewart B.A."/>
            <person name="Lee S.R."/>
            <person name="Wilamowska K."/>
            <person name="Weinberg Z."/>
            <person name="Ruzzo W.L."/>
            <person name="Wloga D."/>
            <person name="Gaertig J."/>
            <person name="Frankel J."/>
            <person name="Tsao C.-C."/>
            <person name="Gorovsky M.A."/>
            <person name="Keeling P.J."/>
            <person name="Waller R.F."/>
            <person name="Patron N.J."/>
            <person name="Cherry J.M."/>
            <person name="Stover N.A."/>
            <person name="Krieger C.J."/>
            <person name="del Toro C."/>
            <person name="Ryder H.F."/>
            <person name="Williamson S.C."/>
            <person name="Barbeau R.A."/>
            <person name="Hamilton E.P."/>
            <person name="Orias E."/>
        </authorList>
    </citation>
    <scope>NUCLEOTIDE SEQUENCE [LARGE SCALE GENOMIC DNA]</scope>
    <source>
        <strain evidence="3">SB210</strain>
    </source>
</reference>